<protein>
    <recommendedName>
        <fullName evidence="8">Acetohydroxy-acid reductoisomerase</fullName>
    </recommendedName>
    <alternativeName>
        <fullName evidence="7">Alpha-keto-beta-hydroxylacyl reductoisomerase</fullName>
    </alternativeName>
</protein>
<evidence type="ECO:0000256" key="5">
    <source>
        <dbReference type="ARBA" id="ARBA00022605"/>
    </source>
</evidence>
<comment type="cofactor">
    <cofactor evidence="1">
        <name>Mg(2+)</name>
        <dbReference type="ChEBI" id="CHEBI:18420"/>
    </cofactor>
</comment>
<evidence type="ECO:0000256" key="4">
    <source>
        <dbReference type="ARBA" id="ARBA00010318"/>
    </source>
</evidence>
<evidence type="ECO:0000256" key="8">
    <source>
        <dbReference type="ARBA" id="ARBA00030593"/>
    </source>
</evidence>
<gene>
    <name evidence="10" type="ORF">DCAF_LOCUS1270</name>
</gene>
<dbReference type="InterPro" id="IPR008927">
    <property type="entry name" value="6-PGluconate_DH-like_C_sf"/>
</dbReference>
<keyword evidence="6" id="KW-0100">Branched-chain amino acid biosynthesis</keyword>
<dbReference type="GO" id="GO:0009099">
    <property type="term" value="P:L-valine biosynthetic process"/>
    <property type="evidence" value="ECO:0007669"/>
    <property type="project" value="TreeGrafter"/>
</dbReference>
<comment type="pathway">
    <text evidence="3">Amino-acid biosynthesis; L-isoleucine biosynthesis; L-isoleucine from 2-oxobutanoate: step 2/4.</text>
</comment>
<evidence type="ECO:0000256" key="7">
    <source>
        <dbReference type="ARBA" id="ARBA00030209"/>
    </source>
</evidence>
<keyword evidence="5" id="KW-0028">Amino-acid biosynthesis</keyword>
<dbReference type="GO" id="GO:0005739">
    <property type="term" value="C:mitochondrion"/>
    <property type="evidence" value="ECO:0007669"/>
    <property type="project" value="TreeGrafter"/>
</dbReference>
<dbReference type="Proteomes" id="UP001314170">
    <property type="component" value="Unassembled WGS sequence"/>
</dbReference>
<comment type="caution">
    <text evidence="10">The sequence shown here is derived from an EMBL/GenBank/DDBJ whole genome shotgun (WGS) entry which is preliminary data.</text>
</comment>
<dbReference type="AlphaFoldDB" id="A0AAV1QQ05"/>
<dbReference type="GO" id="GO:0009097">
    <property type="term" value="P:isoleucine biosynthetic process"/>
    <property type="evidence" value="ECO:0007669"/>
    <property type="project" value="TreeGrafter"/>
</dbReference>
<dbReference type="InterPro" id="IPR013023">
    <property type="entry name" value="KARI"/>
</dbReference>
<comment type="pathway">
    <text evidence="2">Amino-acid biosynthesis; L-valine biosynthesis; L-valine from pyruvate: step 2/4.</text>
</comment>
<proteinExistence type="inferred from homology"/>
<dbReference type="GO" id="GO:0004455">
    <property type="term" value="F:ketol-acid reductoisomerase activity"/>
    <property type="evidence" value="ECO:0007669"/>
    <property type="project" value="InterPro"/>
</dbReference>
<evidence type="ECO:0000256" key="3">
    <source>
        <dbReference type="ARBA" id="ARBA00004885"/>
    </source>
</evidence>
<name>A0AAV1QQ05_9ROSI</name>
<dbReference type="GO" id="GO:0009507">
    <property type="term" value="C:chloroplast"/>
    <property type="evidence" value="ECO:0007669"/>
    <property type="project" value="TreeGrafter"/>
</dbReference>
<evidence type="ECO:0000259" key="9">
    <source>
        <dbReference type="Pfam" id="PF01450"/>
    </source>
</evidence>
<keyword evidence="11" id="KW-1185">Reference proteome</keyword>
<dbReference type="InterPro" id="IPR000506">
    <property type="entry name" value="KARI_C"/>
</dbReference>
<dbReference type="Pfam" id="PF01450">
    <property type="entry name" value="KARI_C"/>
    <property type="match status" value="1"/>
</dbReference>
<dbReference type="EMBL" id="CAWUPB010000130">
    <property type="protein sequence ID" value="CAK7323641.1"/>
    <property type="molecule type" value="Genomic_DNA"/>
</dbReference>
<evidence type="ECO:0000256" key="1">
    <source>
        <dbReference type="ARBA" id="ARBA00001946"/>
    </source>
</evidence>
<dbReference type="PANTHER" id="PTHR21371:SF1">
    <property type="entry name" value="KETOL-ACID REDUCTOISOMERASE, MITOCHONDRIAL"/>
    <property type="match status" value="1"/>
</dbReference>
<accession>A0AAV1QQ05</accession>
<dbReference type="Gene3D" id="1.10.1040.10">
    <property type="entry name" value="N-(1-d-carboxylethyl)-l-norvaline Dehydrogenase, domain 2"/>
    <property type="match status" value="1"/>
</dbReference>
<dbReference type="InterPro" id="IPR013328">
    <property type="entry name" value="6PGD_dom2"/>
</dbReference>
<feature type="domain" description="KARI C-terminal knotted" evidence="9">
    <location>
        <begin position="1"/>
        <end position="110"/>
    </location>
</feature>
<dbReference type="SUPFAM" id="SSF48179">
    <property type="entry name" value="6-phosphogluconate dehydrogenase C-terminal domain-like"/>
    <property type="match status" value="1"/>
</dbReference>
<evidence type="ECO:0000256" key="2">
    <source>
        <dbReference type="ARBA" id="ARBA00004864"/>
    </source>
</evidence>
<reference evidence="10 11" key="1">
    <citation type="submission" date="2024-01" db="EMBL/GenBank/DDBJ databases">
        <authorList>
            <person name="Waweru B."/>
        </authorList>
    </citation>
    <scope>NUCLEOTIDE SEQUENCE [LARGE SCALE GENOMIC DNA]</scope>
</reference>
<comment type="similarity">
    <text evidence="4">Belongs to the ketol-acid reductoisomerase family.</text>
</comment>
<organism evidence="10 11">
    <name type="scientific">Dovyalis caffra</name>
    <dbReference type="NCBI Taxonomy" id="77055"/>
    <lineage>
        <taxon>Eukaryota</taxon>
        <taxon>Viridiplantae</taxon>
        <taxon>Streptophyta</taxon>
        <taxon>Embryophyta</taxon>
        <taxon>Tracheophyta</taxon>
        <taxon>Spermatophyta</taxon>
        <taxon>Magnoliopsida</taxon>
        <taxon>eudicotyledons</taxon>
        <taxon>Gunneridae</taxon>
        <taxon>Pentapetalae</taxon>
        <taxon>rosids</taxon>
        <taxon>fabids</taxon>
        <taxon>Malpighiales</taxon>
        <taxon>Salicaceae</taxon>
        <taxon>Flacourtieae</taxon>
        <taxon>Dovyalis</taxon>
    </lineage>
</organism>
<evidence type="ECO:0000313" key="10">
    <source>
        <dbReference type="EMBL" id="CAK7323641.1"/>
    </source>
</evidence>
<dbReference type="PANTHER" id="PTHR21371">
    <property type="entry name" value="KETOL-ACID REDUCTOISOMERASE, MITOCHONDRIAL"/>
    <property type="match status" value="1"/>
</dbReference>
<evidence type="ECO:0000313" key="11">
    <source>
        <dbReference type="Proteomes" id="UP001314170"/>
    </source>
</evidence>
<sequence length="257" mass="28131">MSEDEAYESTVECITGIISKAVSTKGMMDVYSSLSEEGKREFEVAYSVSYHPCLVILHDCYNGVACGSGMSSVLLAGNPLLFHEKDGLVAFPMSKIDQTHAWIVGELVRSGQPRGSLVPLHPFTCGVFMALMMARVEILRKKGQSYSAIIHGSVIESVDSLNSLMHALERSYMLDNCSATATLESRKWAHLFDYFLNQRALVAVDNGAPINHDLISNLLSDPVHRAIEVYDQLTSTISTRVPSDIGSVRPELGQSSN</sequence>
<evidence type="ECO:0000256" key="6">
    <source>
        <dbReference type="ARBA" id="ARBA00023304"/>
    </source>
</evidence>